<dbReference type="SUPFAM" id="SSF48403">
    <property type="entry name" value="Ankyrin repeat"/>
    <property type="match status" value="2"/>
</dbReference>
<protein>
    <recommendedName>
        <fullName evidence="6">Ankyrin repeat protein</fullName>
    </recommendedName>
</protein>
<organism evidence="4 5">
    <name type="scientific">Coemansia spiralis</name>
    <dbReference type="NCBI Taxonomy" id="417178"/>
    <lineage>
        <taxon>Eukaryota</taxon>
        <taxon>Fungi</taxon>
        <taxon>Fungi incertae sedis</taxon>
        <taxon>Zoopagomycota</taxon>
        <taxon>Kickxellomycotina</taxon>
        <taxon>Kickxellomycetes</taxon>
        <taxon>Kickxellales</taxon>
        <taxon>Kickxellaceae</taxon>
        <taxon>Coemansia</taxon>
    </lineage>
</organism>
<dbReference type="OrthoDB" id="4772757at2759"/>
<dbReference type="InterPro" id="IPR036770">
    <property type="entry name" value="Ankyrin_rpt-contain_sf"/>
</dbReference>
<evidence type="ECO:0000256" key="3">
    <source>
        <dbReference type="PROSITE-ProRule" id="PRU00023"/>
    </source>
</evidence>
<evidence type="ECO:0000313" key="5">
    <source>
        <dbReference type="Proteomes" id="UP001151518"/>
    </source>
</evidence>
<accession>A0A9W8GBR6</accession>
<dbReference type="InterPro" id="IPR002110">
    <property type="entry name" value="Ankyrin_rpt"/>
</dbReference>
<dbReference type="EMBL" id="JANBTW010000013">
    <property type="protein sequence ID" value="KAJ2679255.1"/>
    <property type="molecule type" value="Genomic_DNA"/>
</dbReference>
<keyword evidence="2 3" id="KW-0040">ANK repeat</keyword>
<dbReference type="SMART" id="SM00248">
    <property type="entry name" value="ANK"/>
    <property type="match status" value="8"/>
</dbReference>
<name>A0A9W8GBR6_9FUNG</name>
<evidence type="ECO:0008006" key="6">
    <source>
        <dbReference type="Google" id="ProtNLM"/>
    </source>
</evidence>
<dbReference type="PROSITE" id="PS50088">
    <property type="entry name" value="ANK_REPEAT"/>
    <property type="match status" value="5"/>
</dbReference>
<evidence type="ECO:0000256" key="1">
    <source>
        <dbReference type="ARBA" id="ARBA00022737"/>
    </source>
</evidence>
<dbReference type="PANTHER" id="PTHR24189:SF50">
    <property type="entry name" value="ANKYRIN REPEAT AND SOCS BOX PROTEIN 2"/>
    <property type="match status" value="1"/>
</dbReference>
<keyword evidence="1" id="KW-0677">Repeat</keyword>
<dbReference type="InterPro" id="IPR050745">
    <property type="entry name" value="Multifunctional_regulatory"/>
</dbReference>
<comment type="caution">
    <text evidence="4">The sequence shown here is derived from an EMBL/GenBank/DDBJ whole genome shotgun (WGS) entry which is preliminary data.</text>
</comment>
<evidence type="ECO:0000313" key="4">
    <source>
        <dbReference type="EMBL" id="KAJ2679255.1"/>
    </source>
</evidence>
<dbReference type="Gene3D" id="1.25.40.20">
    <property type="entry name" value="Ankyrin repeat-containing domain"/>
    <property type="match status" value="2"/>
</dbReference>
<dbReference type="AlphaFoldDB" id="A0A9W8GBR6"/>
<reference evidence="4" key="1">
    <citation type="submission" date="2022-07" db="EMBL/GenBank/DDBJ databases">
        <title>Phylogenomic reconstructions and comparative analyses of Kickxellomycotina fungi.</title>
        <authorList>
            <person name="Reynolds N.K."/>
            <person name="Stajich J.E."/>
            <person name="Barry K."/>
            <person name="Grigoriev I.V."/>
            <person name="Crous P."/>
            <person name="Smith M.E."/>
        </authorList>
    </citation>
    <scope>NUCLEOTIDE SEQUENCE</scope>
    <source>
        <strain evidence="4">NRRL 3115</strain>
    </source>
</reference>
<dbReference type="Pfam" id="PF12796">
    <property type="entry name" value="Ank_2"/>
    <property type="match status" value="2"/>
</dbReference>
<feature type="repeat" description="ANK" evidence="3">
    <location>
        <begin position="206"/>
        <end position="238"/>
    </location>
</feature>
<feature type="repeat" description="ANK" evidence="3">
    <location>
        <begin position="485"/>
        <end position="517"/>
    </location>
</feature>
<feature type="repeat" description="ANK" evidence="3">
    <location>
        <begin position="545"/>
        <end position="577"/>
    </location>
</feature>
<feature type="repeat" description="ANK" evidence="3">
    <location>
        <begin position="515"/>
        <end position="547"/>
    </location>
</feature>
<sequence>MRYHFFADDDDELESDISNNNGMQVDPSRRIPGFLPALDKALPFDILCRIFVLAQWPTLVYVSRAFYQVSKSMAVRAHYCLAEFGKKQVLDGGIGLAGKRPRMFRQNIVLMLLNMGADPRADDQWILRHACAQGWVSIVQKILQMRMAAPQAIPPSVQDAILDANNSSSSARAMALDNWRGGSGDEQYVETYSSQSQMPLVDIHDDDDAALRIAAGLGQLFVVRLLVAEGADVNALSCEPLALAASNGHLETARFLLSQGADAQADNSRALRSAVLAGDSNIECTQLLLDSGARAHAMDDSCILAACYKGDGEFPRPPPLPAMSASLPDSGLASAGSRQARAMSRIELLKYSYAGVSRDATLYNTPAIMAALPSSAPEMQFGYRMRRQPQRYRSVANNGIGLVAASGDHTQQQPSSPMQTACSSAMPPITPISASHSEQANLDVFMADSPVDTSDKIPAYAQHLLHTHIGVVRLLLARGANPNVRGGRPLIYACSRGSIRTAAVLMAYGADIHVQSDEPLREAAEHGHLGIVRLLLSAGADVHVSDEAPLHNAARGGHLEIVCELLAHGARADAQGGTLALRAAARGGWVAVVERLVLAGADATDAEFRGIALRSRGIRVALGMSEPLDSRFLF</sequence>
<feature type="repeat" description="ANK" evidence="3">
    <location>
        <begin position="236"/>
        <end position="268"/>
    </location>
</feature>
<gene>
    <name evidence="4" type="ORF">GGI25_001611</name>
</gene>
<dbReference type="Proteomes" id="UP001151518">
    <property type="component" value="Unassembled WGS sequence"/>
</dbReference>
<evidence type="ECO:0000256" key="2">
    <source>
        <dbReference type="ARBA" id="ARBA00023043"/>
    </source>
</evidence>
<proteinExistence type="predicted"/>
<dbReference type="PANTHER" id="PTHR24189">
    <property type="entry name" value="MYOTROPHIN"/>
    <property type="match status" value="1"/>
</dbReference>
<dbReference type="PROSITE" id="PS50297">
    <property type="entry name" value="ANK_REP_REGION"/>
    <property type="match status" value="4"/>
</dbReference>